<comment type="caution">
    <text evidence="1">The sequence shown here is derived from an EMBL/GenBank/DDBJ whole genome shotgun (WGS) entry which is preliminary data.</text>
</comment>
<accession>A0ABS8HIQ6</accession>
<dbReference type="RefSeq" id="WP_152527287.1">
    <property type="nucleotide sequence ID" value="NZ_CAWLZN010000001.1"/>
</dbReference>
<keyword evidence="2" id="KW-1185">Reference proteome</keyword>
<sequence>MRNEVIVDPVMLLQAVGCGCEWGISGGVATRHRGDGHLPASEITRRIDRCAPINANASSQAHAIEAYTCVGWTMPVGAGGKTDLRLASMHESLVALGVVPPVGVWARMAILGDPFPFVGEHLGLCSRFFGFACDSRRLAHGRTIAFAMPGQSFKEQRVRSG</sequence>
<name>A0ABS8HIQ6_9XANT</name>
<protein>
    <submittedName>
        <fullName evidence="1">Uncharacterized protein</fullName>
    </submittedName>
</protein>
<reference evidence="1 2" key="1">
    <citation type="submission" date="2021-10" db="EMBL/GenBank/DDBJ databases">
        <title>Genome sequencing of Xanthomonas strains from NCPPB.</title>
        <authorList>
            <person name="Hussein R."/>
            <person name="Harrison J."/>
            <person name="Studholme D.J."/>
            <person name="Vicente J."/>
            <person name="Grant M."/>
        </authorList>
    </citation>
    <scope>NUCLEOTIDE SEQUENCE [LARGE SCALE GENOMIC DNA]</scope>
    <source>
        <strain evidence="1 2">NCPPB 101</strain>
    </source>
</reference>
<proteinExistence type="predicted"/>
<evidence type="ECO:0000313" key="2">
    <source>
        <dbReference type="Proteomes" id="UP001199206"/>
    </source>
</evidence>
<evidence type="ECO:0000313" key="1">
    <source>
        <dbReference type="EMBL" id="MCC4622093.1"/>
    </source>
</evidence>
<organism evidence="1 2">
    <name type="scientific">Xanthomonas cassavae CFBP 4642</name>
    <dbReference type="NCBI Taxonomy" id="1219375"/>
    <lineage>
        <taxon>Bacteria</taxon>
        <taxon>Pseudomonadati</taxon>
        <taxon>Pseudomonadota</taxon>
        <taxon>Gammaproteobacteria</taxon>
        <taxon>Lysobacterales</taxon>
        <taxon>Lysobacteraceae</taxon>
        <taxon>Xanthomonas</taxon>
    </lineage>
</organism>
<gene>
    <name evidence="1" type="ORF">LL965_19310</name>
</gene>
<dbReference type="Proteomes" id="UP001199206">
    <property type="component" value="Unassembled WGS sequence"/>
</dbReference>
<dbReference type="EMBL" id="JAJGQJ010000068">
    <property type="protein sequence ID" value="MCC4622093.1"/>
    <property type="molecule type" value="Genomic_DNA"/>
</dbReference>
<dbReference type="PROSITE" id="PS51257">
    <property type="entry name" value="PROKAR_LIPOPROTEIN"/>
    <property type="match status" value="1"/>
</dbReference>